<keyword evidence="2" id="KW-1133">Transmembrane helix</keyword>
<feature type="region of interest" description="Disordered" evidence="1">
    <location>
        <begin position="1"/>
        <end position="22"/>
    </location>
</feature>
<protein>
    <recommendedName>
        <fullName evidence="5">Transmembrane protein</fullName>
    </recommendedName>
</protein>
<keyword evidence="2" id="KW-0812">Transmembrane</keyword>
<evidence type="ECO:0000313" key="3">
    <source>
        <dbReference type="EMBL" id="CDW82725.1"/>
    </source>
</evidence>
<evidence type="ECO:0000256" key="1">
    <source>
        <dbReference type="SAM" id="MobiDB-lite"/>
    </source>
</evidence>
<dbReference type="AlphaFoldDB" id="A0A078AK13"/>
<proteinExistence type="predicted"/>
<evidence type="ECO:0008006" key="5">
    <source>
        <dbReference type="Google" id="ProtNLM"/>
    </source>
</evidence>
<accession>A0A078AK13</accession>
<keyword evidence="2" id="KW-0472">Membrane</keyword>
<reference evidence="3 4" key="1">
    <citation type="submission" date="2014-06" db="EMBL/GenBank/DDBJ databases">
        <authorList>
            <person name="Swart Estienne"/>
        </authorList>
    </citation>
    <scope>NUCLEOTIDE SEQUENCE [LARGE SCALE GENOMIC DNA]</scope>
    <source>
        <strain evidence="3 4">130c</strain>
    </source>
</reference>
<evidence type="ECO:0000313" key="4">
    <source>
        <dbReference type="Proteomes" id="UP000039865"/>
    </source>
</evidence>
<gene>
    <name evidence="3" type="primary">Contig13926.g14865</name>
    <name evidence="3" type="ORF">STYLEM_11759</name>
</gene>
<dbReference type="Proteomes" id="UP000039865">
    <property type="component" value="Unassembled WGS sequence"/>
</dbReference>
<organism evidence="3 4">
    <name type="scientific">Stylonychia lemnae</name>
    <name type="common">Ciliate</name>
    <dbReference type="NCBI Taxonomy" id="5949"/>
    <lineage>
        <taxon>Eukaryota</taxon>
        <taxon>Sar</taxon>
        <taxon>Alveolata</taxon>
        <taxon>Ciliophora</taxon>
        <taxon>Intramacronucleata</taxon>
        <taxon>Spirotrichea</taxon>
        <taxon>Stichotrichia</taxon>
        <taxon>Sporadotrichida</taxon>
        <taxon>Oxytrichidae</taxon>
        <taxon>Stylonychinae</taxon>
        <taxon>Stylonychia</taxon>
    </lineage>
</organism>
<dbReference type="InParanoid" id="A0A078AK13"/>
<dbReference type="EMBL" id="CCKQ01011187">
    <property type="protein sequence ID" value="CDW82725.1"/>
    <property type="molecule type" value="Genomic_DNA"/>
</dbReference>
<evidence type="ECO:0000256" key="2">
    <source>
        <dbReference type="SAM" id="Phobius"/>
    </source>
</evidence>
<sequence>MDKNNLDDDLPQPSNSKVYAGYKVSDYSTGKGRYQVDEPEIEQRKQQKQEFFKQLESDADLDYKKKHKLGKDQQQFKSEYQSTRQALKEFSPFQWKRQLEYVKGLTPEEYEAVLDSVNEFKLNAKYYSFAFTGLSLGFTYWQRTFLPRGFYPFSVFMGCFAGCMYATLKTGWYFVEKIDRLGKDYEISRVMKQDIFDTRPDLDSGMRAQYYQHQQNERDK</sequence>
<name>A0A078AK13_STYLE</name>
<keyword evidence="4" id="KW-1185">Reference proteome</keyword>
<feature type="transmembrane region" description="Helical" evidence="2">
    <location>
        <begin position="126"/>
        <end position="143"/>
    </location>
</feature>
<feature type="transmembrane region" description="Helical" evidence="2">
    <location>
        <begin position="149"/>
        <end position="168"/>
    </location>
</feature>